<feature type="transmembrane region" description="Helical" evidence="6">
    <location>
        <begin position="254"/>
        <end position="274"/>
    </location>
</feature>
<dbReference type="GO" id="GO:0016780">
    <property type="term" value="F:phosphotransferase activity, for other substituted phosphate groups"/>
    <property type="evidence" value="ECO:0007669"/>
    <property type="project" value="InterPro"/>
</dbReference>
<dbReference type="GO" id="GO:0071555">
    <property type="term" value="P:cell wall organization"/>
    <property type="evidence" value="ECO:0007669"/>
    <property type="project" value="TreeGrafter"/>
</dbReference>
<reference evidence="7 8" key="1">
    <citation type="journal article" date="2016" name="Nat. Commun.">
        <title>Thousands of microbial genomes shed light on interconnected biogeochemical processes in an aquifer system.</title>
        <authorList>
            <person name="Anantharaman K."/>
            <person name="Brown C.T."/>
            <person name="Hug L.A."/>
            <person name="Sharon I."/>
            <person name="Castelle C.J."/>
            <person name="Probst A.J."/>
            <person name="Thomas B.C."/>
            <person name="Singh A."/>
            <person name="Wilkins M.J."/>
            <person name="Karaoz U."/>
            <person name="Brodie E.L."/>
            <person name="Williams K.H."/>
            <person name="Hubbard S.S."/>
            <person name="Banfield J.F."/>
        </authorList>
    </citation>
    <scope>NUCLEOTIDE SEQUENCE [LARGE SCALE GENOMIC DNA]</scope>
</reference>
<name>A0A1F6WQR6_9BACT</name>
<dbReference type="GO" id="GO:0005886">
    <property type="term" value="C:plasma membrane"/>
    <property type="evidence" value="ECO:0007669"/>
    <property type="project" value="TreeGrafter"/>
</dbReference>
<evidence type="ECO:0000256" key="2">
    <source>
        <dbReference type="ARBA" id="ARBA00022679"/>
    </source>
</evidence>
<evidence type="ECO:0000256" key="3">
    <source>
        <dbReference type="ARBA" id="ARBA00022692"/>
    </source>
</evidence>
<evidence type="ECO:0000256" key="5">
    <source>
        <dbReference type="ARBA" id="ARBA00023136"/>
    </source>
</evidence>
<feature type="transmembrane region" description="Helical" evidence="6">
    <location>
        <begin position="206"/>
        <end position="224"/>
    </location>
</feature>
<evidence type="ECO:0000313" key="8">
    <source>
        <dbReference type="Proteomes" id="UP000178184"/>
    </source>
</evidence>
<keyword evidence="3 6" id="KW-0812">Transmembrane</keyword>
<dbReference type="GO" id="GO:0044038">
    <property type="term" value="P:cell wall macromolecule biosynthetic process"/>
    <property type="evidence" value="ECO:0007669"/>
    <property type="project" value="TreeGrafter"/>
</dbReference>
<dbReference type="AlphaFoldDB" id="A0A1F6WQR6"/>
<gene>
    <name evidence="7" type="ORF">A2903_00690</name>
</gene>
<keyword evidence="5 6" id="KW-0472">Membrane</keyword>
<proteinExistence type="predicted"/>
<sequence>MSESSLHIASLLASGAIAVFLGFGIAPGFRRFVYKFKLWRQTSRSENTTNSSFHLINNKEETSIPRVGGALIILITIFTILILFILARFSNISAFNSLDFLSRSQTLLPLGAFILAGAIGFFDDAIGIWGKGYWATDPVRLRIIKSISIIFLGLLLGLWFYVKLGISTVHIPWYGDINIGFLFVPFFILVLYSVFSGSVIDGIDGLSGGVLLSSFGAYAVITFFRHQYDLSALAVIILASLLVFLWYNIIPAEFYMGETGMVALTTLITIYAFFTDTVLLLPILVFPLFITSISVVLQLVSKKLRRGKKIFIIAPLHHHFEALGWGRPKVVMRFWIISFITSLIGSVFVFVS</sequence>
<keyword evidence="4 6" id="KW-1133">Transmembrane helix</keyword>
<feature type="transmembrane region" description="Helical" evidence="6">
    <location>
        <begin position="330"/>
        <end position="351"/>
    </location>
</feature>
<feature type="transmembrane region" description="Helical" evidence="6">
    <location>
        <begin position="67"/>
        <end position="87"/>
    </location>
</feature>
<dbReference type="PANTHER" id="PTHR22926:SF5">
    <property type="entry name" value="PHOSPHO-N-ACETYLMURAMOYL-PENTAPEPTIDE-TRANSFERASE HOMOLOG"/>
    <property type="match status" value="1"/>
</dbReference>
<keyword evidence="2" id="KW-0808">Transferase</keyword>
<evidence type="ECO:0000313" key="7">
    <source>
        <dbReference type="EMBL" id="OGI84213.1"/>
    </source>
</evidence>
<accession>A0A1F6WQR6</accession>
<evidence type="ECO:0000256" key="6">
    <source>
        <dbReference type="SAM" id="Phobius"/>
    </source>
</evidence>
<organism evidence="7 8">
    <name type="scientific">Candidatus Nomurabacteria bacterium RIFCSPLOWO2_01_FULL_33_17</name>
    <dbReference type="NCBI Taxonomy" id="1801764"/>
    <lineage>
        <taxon>Bacteria</taxon>
        <taxon>Candidatus Nomuraibacteriota</taxon>
    </lineage>
</organism>
<comment type="subcellular location">
    <subcellularLocation>
        <location evidence="1">Membrane</location>
        <topology evidence="1">Multi-pass membrane protein</topology>
    </subcellularLocation>
</comment>
<feature type="transmembrane region" description="Helical" evidence="6">
    <location>
        <begin position="173"/>
        <end position="194"/>
    </location>
</feature>
<feature type="transmembrane region" description="Helical" evidence="6">
    <location>
        <begin position="107"/>
        <end position="129"/>
    </location>
</feature>
<comment type="caution">
    <text evidence="7">The sequence shown here is derived from an EMBL/GenBank/DDBJ whole genome shotgun (WGS) entry which is preliminary data.</text>
</comment>
<dbReference type="STRING" id="1801764.A2903_00690"/>
<feature type="transmembrane region" description="Helical" evidence="6">
    <location>
        <begin position="141"/>
        <end position="161"/>
    </location>
</feature>
<feature type="transmembrane region" description="Helical" evidence="6">
    <location>
        <begin position="6"/>
        <end position="29"/>
    </location>
</feature>
<dbReference type="Pfam" id="PF00953">
    <property type="entry name" value="Glycos_transf_4"/>
    <property type="match status" value="1"/>
</dbReference>
<protein>
    <recommendedName>
        <fullName evidence="9">Phospho-N-acetylmuramoyl-pentapeptide-transferase</fullName>
    </recommendedName>
</protein>
<dbReference type="InterPro" id="IPR000715">
    <property type="entry name" value="Glycosyl_transferase_4"/>
</dbReference>
<feature type="transmembrane region" description="Helical" evidence="6">
    <location>
        <begin position="230"/>
        <end position="247"/>
    </location>
</feature>
<dbReference type="PANTHER" id="PTHR22926">
    <property type="entry name" value="PHOSPHO-N-ACETYLMURAMOYL-PENTAPEPTIDE-TRANSFERASE"/>
    <property type="match status" value="1"/>
</dbReference>
<evidence type="ECO:0000256" key="4">
    <source>
        <dbReference type="ARBA" id="ARBA00022989"/>
    </source>
</evidence>
<dbReference type="EMBL" id="MFUO01000006">
    <property type="protein sequence ID" value="OGI84213.1"/>
    <property type="molecule type" value="Genomic_DNA"/>
</dbReference>
<evidence type="ECO:0000256" key="1">
    <source>
        <dbReference type="ARBA" id="ARBA00004141"/>
    </source>
</evidence>
<evidence type="ECO:0008006" key="9">
    <source>
        <dbReference type="Google" id="ProtNLM"/>
    </source>
</evidence>
<feature type="transmembrane region" description="Helical" evidence="6">
    <location>
        <begin position="280"/>
        <end position="300"/>
    </location>
</feature>
<dbReference type="Proteomes" id="UP000178184">
    <property type="component" value="Unassembled WGS sequence"/>
</dbReference>